<sequence length="401" mass="45299">MPEVVQQDVLDFNTDFPKLFHLYALMEQQEELSLLQYMEEHALEHNTSFPVVSSIIALGKLRALDIDEEDIDSFIVSPEMEQEWDEDSEVNWDDEDDGVGFVFHDFVHPIIDHAHFVPSMEEEPNAGTSSSSAAGPSSPPDSPTRDQAGGQQLDDDKDERVTWTHPTAGHILHDPPHKDQDGDVRMGDPQDFGQDYGPFTSELDWKIAQWAIKDSPGHNTFDCLLKILGVVRKLGLSYHNVRALHKKVDSLPEKAGKWKTKELAFSDRPDEKFTVRHRDPIEAIKSLWKNPEISPKMAFAPTCGNGGMFSRATVPEGGTVAPVIIATDKTQLTQFLGNKSAYPVYLTIGNIPKSLRRKPTKNACVLIAYLSIDKVKRIEMTEQQHRSRMHRIFHQSMHEVL</sequence>
<dbReference type="AlphaFoldDB" id="A0A8S0XP41"/>
<evidence type="ECO:0000313" key="2">
    <source>
        <dbReference type="EMBL" id="CAA7267433.1"/>
    </source>
</evidence>
<comment type="caution">
    <text evidence="2">The sequence shown here is derived from an EMBL/GenBank/DDBJ whole genome shotgun (WGS) entry which is preliminary data.</text>
</comment>
<keyword evidence="3" id="KW-1185">Reference proteome</keyword>
<dbReference type="Pfam" id="PF18759">
    <property type="entry name" value="Plavaka"/>
    <property type="match status" value="2"/>
</dbReference>
<evidence type="ECO:0000313" key="3">
    <source>
        <dbReference type="Proteomes" id="UP000467700"/>
    </source>
</evidence>
<protein>
    <submittedName>
        <fullName evidence="2">Uncharacterized protein</fullName>
    </submittedName>
</protein>
<gene>
    <name evidence="2" type="ORF">AAE3_LOCUS9725</name>
</gene>
<evidence type="ECO:0000256" key="1">
    <source>
        <dbReference type="SAM" id="MobiDB-lite"/>
    </source>
</evidence>
<dbReference type="EMBL" id="CACVBS010000060">
    <property type="protein sequence ID" value="CAA7267433.1"/>
    <property type="molecule type" value="Genomic_DNA"/>
</dbReference>
<reference evidence="2 3" key="1">
    <citation type="submission" date="2020-01" db="EMBL/GenBank/DDBJ databases">
        <authorList>
            <person name="Gupta K D."/>
        </authorList>
    </citation>
    <scope>NUCLEOTIDE SEQUENCE [LARGE SCALE GENOMIC DNA]</scope>
</reference>
<name>A0A8S0XP41_CYCAE</name>
<proteinExistence type="predicted"/>
<feature type="compositionally biased region" description="Low complexity" evidence="1">
    <location>
        <begin position="126"/>
        <end position="136"/>
    </location>
</feature>
<feature type="compositionally biased region" description="Basic and acidic residues" evidence="1">
    <location>
        <begin position="171"/>
        <end position="188"/>
    </location>
</feature>
<dbReference type="InterPro" id="IPR041078">
    <property type="entry name" value="Plavaka"/>
</dbReference>
<dbReference type="Proteomes" id="UP000467700">
    <property type="component" value="Unassembled WGS sequence"/>
</dbReference>
<dbReference type="OrthoDB" id="2418900at2759"/>
<feature type="region of interest" description="Disordered" evidence="1">
    <location>
        <begin position="120"/>
        <end position="192"/>
    </location>
</feature>
<organism evidence="2 3">
    <name type="scientific">Cyclocybe aegerita</name>
    <name type="common">Black poplar mushroom</name>
    <name type="synonym">Agrocybe aegerita</name>
    <dbReference type="NCBI Taxonomy" id="1973307"/>
    <lineage>
        <taxon>Eukaryota</taxon>
        <taxon>Fungi</taxon>
        <taxon>Dikarya</taxon>
        <taxon>Basidiomycota</taxon>
        <taxon>Agaricomycotina</taxon>
        <taxon>Agaricomycetes</taxon>
        <taxon>Agaricomycetidae</taxon>
        <taxon>Agaricales</taxon>
        <taxon>Agaricineae</taxon>
        <taxon>Bolbitiaceae</taxon>
        <taxon>Cyclocybe</taxon>
    </lineage>
</organism>
<accession>A0A8S0XP41</accession>